<keyword evidence="2" id="KW-1185">Reference proteome</keyword>
<accession>A0A101PVL8</accession>
<organism evidence="1 2">
    <name type="scientific">Streptomyces corchorusii</name>
    <name type="common">Streptomyces chibaensis</name>
    <dbReference type="NCBI Taxonomy" id="1903"/>
    <lineage>
        <taxon>Bacteria</taxon>
        <taxon>Bacillati</taxon>
        <taxon>Actinomycetota</taxon>
        <taxon>Actinomycetes</taxon>
        <taxon>Kitasatosporales</taxon>
        <taxon>Streptomycetaceae</taxon>
        <taxon>Streptomyces</taxon>
    </lineage>
</organism>
<sequence length="89" mass="9048">MPGAGAGGTVVDVKAMCLPSLAEMGATSVFVRPDVYVFGQADTQGPASPASPTWEAAALTHSPTAIAFAVAQPPNVEVNELVVRPTAQR</sequence>
<comment type="caution">
    <text evidence="1">The sequence shown here is derived from an EMBL/GenBank/DDBJ whole genome shotgun (WGS) entry which is preliminary data.</text>
</comment>
<gene>
    <name evidence="1" type="ORF">AQJ11_34270</name>
</gene>
<name>A0A101PVL8_STRCK</name>
<evidence type="ECO:0000313" key="1">
    <source>
        <dbReference type="EMBL" id="KUN18512.1"/>
    </source>
</evidence>
<dbReference type="RefSeq" id="WP_059265816.1">
    <property type="nucleotide sequence ID" value="NZ_KQ948366.1"/>
</dbReference>
<proteinExistence type="predicted"/>
<dbReference type="AlphaFoldDB" id="A0A101PVL8"/>
<dbReference type="EMBL" id="LMWP01000043">
    <property type="protein sequence ID" value="KUN18512.1"/>
    <property type="molecule type" value="Genomic_DNA"/>
</dbReference>
<reference evidence="1 2" key="1">
    <citation type="submission" date="2015-10" db="EMBL/GenBank/DDBJ databases">
        <title>Draft genome sequence of Streptomyces corchorusii DSM 40340, type strain for the species Streptomyces corchorusii.</title>
        <authorList>
            <person name="Ruckert C."/>
            <person name="Winkler A."/>
            <person name="Kalinowski J."/>
            <person name="Kampfer P."/>
            <person name="Glaeser S."/>
        </authorList>
    </citation>
    <scope>NUCLEOTIDE SEQUENCE [LARGE SCALE GENOMIC DNA]</scope>
    <source>
        <strain evidence="1 2">DSM 40340</strain>
    </source>
</reference>
<evidence type="ECO:0000313" key="2">
    <source>
        <dbReference type="Proteomes" id="UP000053398"/>
    </source>
</evidence>
<dbReference type="Proteomes" id="UP000053398">
    <property type="component" value="Unassembled WGS sequence"/>
</dbReference>
<protein>
    <submittedName>
        <fullName evidence="1">Uncharacterized protein</fullName>
    </submittedName>
</protein>